<evidence type="ECO:0000313" key="3">
    <source>
        <dbReference type="Proteomes" id="UP000321534"/>
    </source>
</evidence>
<protein>
    <recommendedName>
        <fullName evidence="4">DUF304 domain-containing protein</fullName>
    </recommendedName>
</protein>
<keyword evidence="1" id="KW-1133">Transmembrane helix</keyword>
<organism evidence="2 3">
    <name type="scientific">Terrabacter aerolatus</name>
    <dbReference type="NCBI Taxonomy" id="422442"/>
    <lineage>
        <taxon>Bacteria</taxon>
        <taxon>Bacillati</taxon>
        <taxon>Actinomycetota</taxon>
        <taxon>Actinomycetes</taxon>
        <taxon>Micrococcales</taxon>
        <taxon>Intrasporangiaceae</taxon>
        <taxon>Terrabacter</taxon>
    </lineage>
</organism>
<sequence length="161" mass="17734">MIGPMRGRHESTGGSRLTAPAAHRAVAGLTCPVVGFFVARLLEHLVPSLPTVLTYAVCLAVALTLGWRAWSARIDLGARSLRVHNTLATTTVDRRDVRRVSSSGRLEWRRGGDRPVRLPSEALRGAWWTLGTGRTAYALNRERLESWARLTARLDLDQEAA</sequence>
<gene>
    <name evidence="2" type="ORF">TAE01_05900</name>
</gene>
<comment type="caution">
    <text evidence="2">The sequence shown here is derived from an EMBL/GenBank/DDBJ whole genome shotgun (WGS) entry which is preliminary data.</text>
</comment>
<keyword evidence="1" id="KW-0812">Transmembrane</keyword>
<feature type="transmembrane region" description="Helical" evidence="1">
    <location>
        <begin position="48"/>
        <end position="70"/>
    </location>
</feature>
<name>A0A512CXN5_9MICO</name>
<keyword evidence="1" id="KW-0472">Membrane</keyword>
<evidence type="ECO:0000313" key="2">
    <source>
        <dbReference type="EMBL" id="GEO28780.1"/>
    </source>
</evidence>
<dbReference type="AlphaFoldDB" id="A0A512CXN5"/>
<accession>A0A512CXN5</accession>
<dbReference type="Proteomes" id="UP000321534">
    <property type="component" value="Unassembled WGS sequence"/>
</dbReference>
<evidence type="ECO:0000256" key="1">
    <source>
        <dbReference type="SAM" id="Phobius"/>
    </source>
</evidence>
<keyword evidence="3" id="KW-1185">Reference proteome</keyword>
<dbReference type="EMBL" id="BJYX01000002">
    <property type="protein sequence ID" value="GEO28780.1"/>
    <property type="molecule type" value="Genomic_DNA"/>
</dbReference>
<reference evidence="2 3" key="1">
    <citation type="submission" date="2019-07" db="EMBL/GenBank/DDBJ databases">
        <title>Whole genome shotgun sequence of Terrabacter aerolatus NBRC 106305.</title>
        <authorList>
            <person name="Hosoyama A."/>
            <person name="Uohara A."/>
            <person name="Ohji S."/>
            <person name="Ichikawa N."/>
        </authorList>
    </citation>
    <scope>NUCLEOTIDE SEQUENCE [LARGE SCALE GENOMIC DNA]</scope>
    <source>
        <strain evidence="2 3">NBRC 106305</strain>
    </source>
</reference>
<proteinExistence type="predicted"/>
<evidence type="ECO:0008006" key="4">
    <source>
        <dbReference type="Google" id="ProtNLM"/>
    </source>
</evidence>
<feature type="transmembrane region" description="Helical" evidence="1">
    <location>
        <begin position="21"/>
        <end position="42"/>
    </location>
</feature>